<evidence type="ECO:0000313" key="1">
    <source>
        <dbReference type="EMBL" id="CAK9158301.1"/>
    </source>
</evidence>
<protein>
    <submittedName>
        <fullName evidence="1">Uncharacterized protein</fullName>
    </submittedName>
</protein>
<organism evidence="1 3">
    <name type="scientific">Ilex paraguariensis</name>
    <name type="common">yerba mate</name>
    <dbReference type="NCBI Taxonomy" id="185542"/>
    <lineage>
        <taxon>Eukaryota</taxon>
        <taxon>Viridiplantae</taxon>
        <taxon>Streptophyta</taxon>
        <taxon>Embryophyta</taxon>
        <taxon>Tracheophyta</taxon>
        <taxon>Spermatophyta</taxon>
        <taxon>Magnoliopsida</taxon>
        <taxon>eudicotyledons</taxon>
        <taxon>Gunneridae</taxon>
        <taxon>Pentapetalae</taxon>
        <taxon>asterids</taxon>
        <taxon>campanulids</taxon>
        <taxon>Aquifoliales</taxon>
        <taxon>Aquifoliaceae</taxon>
        <taxon>Ilex</taxon>
    </lineage>
</organism>
<dbReference type="PANTHER" id="PTHR46692">
    <property type="entry name" value="INOSINE-URIDINE PREFERRING NUCLEOSIDE HYDROLASE FAMILY PROTEIN"/>
    <property type="match status" value="1"/>
</dbReference>
<reference evidence="1 3" key="1">
    <citation type="submission" date="2024-02" db="EMBL/GenBank/DDBJ databases">
        <authorList>
            <person name="Vignale AGUSTIN F."/>
            <person name="Sosa J E."/>
            <person name="Modenutti C."/>
        </authorList>
    </citation>
    <scope>NUCLEOTIDE SEQUENCE [LARGE SCALE GENOMIC DNA]</scope>
</reference>
<dbReference type="SUPFAM" id="SSF53590">
    <property type="entry name" value="Nucleoside hydrolase"/>
    <property type="match status" value="1"/>
</dbReference>
<comment type="caution">
    <text evidence="1">The sequence shown here is derived from an EMBL/GenBank/DDBJ whole genome shotgun (WGS) entry which is preliminary data.</text>
</comment>
<keyword evidence="3" id="KW-1185">Reference proteome</keyword>
<dbReference type="Gene3D" id="3.90.245.10">
    <property type="entry name" value="Ribonucleoside hydrolase-like"/>
    <property type="match status" value="1"/>
</dbReference>
<accession>A0ABC8SM84</accession>
<gene>
    <name evidence="1" type="ORF">ILEXP_LOCUS26917</name>
    <name evidence="2" type="ORF">ILEXP_LOCUS39856</name>
</gene>
<proteinExistence type="predicted"/>
<dbReference type="Proteomes" id="UP001642360">
    <property type="component" value="Unassembled WGS sequence"/>
</dbReference>
<evidence type="ECO:0000313" key="3">
    <source>
        <dbReference type="Proteomes" id="UP001642360"/>
    </source>
</evidence>
<dbReference type="AlphaFoldDB" id="A0ABC8SM84"/>
<evidence type="ECO:0000313" key="2">
    <source>
        <dbReference type="EMBL" id="CAK9170374.1"/>
    </source>
</evidence>
<name>A0ABC8SM84_9AQUA</name>
<dbReference type="PANTHER" id="PTHR46692:SF1">
    <property type="entry name" value="NUCLEOSIDE HYDROLASE 3-RELATED"/>
    <property type="match status" value="1"/>
</dbReference>
<dbReference type="EMBL" id="CAUOFW020005489">
    <property type="protein sequence ID" value="CAK9170374.1"/>
    <property type="molecule type" value="Genomic_DNA"/>
</dbReference>
<sequence length="160" mass="18224">MVMHSGIPLTLIPLDATNTIPVSENFFRALEKNQNTYDAQYCFQSLKMARDTWFNDEFYKNYFLWDSFMAGVTISIMCKSRSNHEENEFAKMEYMNISVVTANEPYGISDGSNPFFDGRAIPMYNMQKNGVQMWPCAVRNARSSNGKGRCVASAFVDGDI</sequence>
<dbReference type="EMBL" id="CAUOFW020003154">
    <property type="protein sequence ID" value="CAK9158301.1"/>
    <property type="molecule type" value="Genomic_DNA"/>
</dbReference>
<dbReference type="InterPro" id="IPR036452">
    <property type="entry name" value="Ribo_hydro-like"/>
</dbReference>